<dbReference type="EMBL" id="CP013015">
    <property type="protein sequence ID" value="AMM40453.1"/>
    <property type="molecule type" value="Genomic_DNA"/>
</dbReference>
<dbReference type="GO" id="GO:0006527">
    <property type="term" value="P:L-arginine catabolic process"/>
    <property type="evidence" value="ECO:0007669"/>
    <property type="project" value="InterPro"/>
</dbReference>
<dbReference type="EC" id="4.1.1.19" evidence="3"/>
<dbReference type="NCBIfam" id="TIGR00286">
    <property type="entry name" value="pyruvoyl-dependent arginine decarboxylase"/>
    <property type="match status" value="1"/>
</dbReference>
<dbReference type="Proteomes" id="UP000070560">
    <property type="component" value="Chromosome"/>
</dbReference>
<evidence type="ECO:0000256" key="8">
    <source>
        <dbReference type="ARBA" id="ARBA00049309"/>
    </source>
</evidence>
<dbReference type="GO" id="GO:0008792">
    <property type="term" value="F:arginine decarboxylase activity"/>
    <property type="evidence" value="ECO:0007669"/>
    <property type="project" value="UniProtKB-EC"/>
</dbReference>
<dbReference type="InterPro" id="IPR016104">
    <property type="entry name" value="Pyr-dep_his/arg-deCO2ase"/>
</dbReference>
<keyword evidence="10" id="KW-1185">Reference proteome</keyword>
<dbReference type="PANTHER" id="PTHR40438">
    <property type="entry name" value="PYRUVOYL-DEPENDENT ARGININE DECARBOXYLASE"/>
    <property type="match status" value="1"/>
</dbReference>
<organism evidence="9 10">
    <name type="scientific">Desulfofervidus auxilii</name>
    <dbReference type="NCBI Taxonomy" id="1621989"/>
    <lineage>
        <taxon>Bacteria</taxon>
        <taxon>Pseudomonadati</taxon>
        <taxon>Thermodesulfobacteriota</taxon>
        <taxon>Candidatus Desulfofervidia</taxon>
        <taxon>Candidatus Desulfofervidales</taxon>
        <taxon>Candidatus Desulfofervidaceae</taxon>
        <taxon>Candidatus Desulfofervidus</taxon>
    </lineage>
</organism>
<comment type="cofactor">
    <cofactor evidence="1">
        <name>pyruvate</name>
        <dbReference type="ChEBI" id="CHEBI:15361"/>
    </cofactor>
</comment>
<dbReference type="SFLD" id="SFLDG01170">
    <property type="entry name" value="Pyruvoyl-dependent_arginine_de"/>
    <property type="match status" value="1"/>
</dbReference>
<dbReference type="HAMAP" id="MF_01404">
    <property type="entry name" value="PvlArgDC"/>
    <property type="match status" value="1"/>
</dbReference>
<evidence type="ECO:0000256" key="1">
    <source>
        <dbReference type="ARBA" id="ARBA00001928"/>
    </source>
</evidence>
<dbReference type="SUPFAM" id="SSF56271">
    <property type="entry name" value="Pyruvoyl-dependent histidine and arginine decarboxylases"/>
    <property type="match status" value="1"/>
</dbReference>
<evidence type="ECO:0000256" key="7">
    <source>
        <dbReference type="ARBA" id="ARBA00023317"/>
    </source>
</evidence>
<sequence>MKITSSAVQWKIPKIVVLTKGVGAGNNELTAFDKALLRAGIGNLNLIKVSSIIPPGGKVVKVEDCILDLPKGALIPAVYTQIISATKGLTISSAIGVGIPRRPEQNGMILEASIQGPKEKAETLVRQMIVEAFEAREMELGETVIISSEAQSAHHIVCTVAAALLL</sequence>
<dbReference type="InterPro" id="IPR016105">
    <property type="entry name" value="Pyr-dep_his/arg-deCO2ase_sand"/>
</dbReference>
<dbReference type="SFLD" id="SFLDF00471">
    <property type="entry name" value="Pyruvoyl-dependent_arginine_de"/>
    <property type="match status" value="1"/>
</dbReference>
<proteinExistence type="inferred from homology"/>
<keyword evidence="6 9" id="KW-0456">Lyase</keyword>
<dbReference type="OrthoDB" id="9783061at2"/>
<evidence type="ECO:0000256" key="3">
    <source>
        <dbReference type="ARBA" id="ARBA00012426"/>
    </source>
</evidence>
<dbReference type="Gene3D" id="3.50.20.10">
    <property type="entry name" value="Pyruvoyl-Dependent Histidine Decarboxylase, subunit B"/>
    <property type="match status" value="1"/>
</dbReference>
<keyword evidence="5" id="KW-0210">Decarboxylase</keyword>
<dbReference type="Pfam" id="PF01862">
    <property type="entry name" value="PvlArgDC"/>
    <property type="match status" value="1"/>
</dbReference>
<dbReference type="KEGG" id="daw:HS1_000647"/>
<protein>
    <recommendedName>
        <fullName evidence="4">Pyruvoyl-dependent arginine decarboxylase AaxB</fullName>
        <ecNumber evidence="3">4.1.1.19</ecNumber>
    </recommendedName>
</protein>
<accession>A0A7U4QJD7</accession>
<dbReference type="Gene3D" id="3.30.60.30">
    <property type="match status" value="1"/>
</dbReference>
<comment type="similarity">
    <text evidence="2">Belongs to the pyruvoyl-dependent arginine decarboxylase family.</text>
</comment>
<evidence type="ECO:0000256" key="5">
    <source>
        <dbReference type="ARBA" id="ARBA00022793"/>
    </source>
</evidence>
<dbReference type="SFLD" id="SFLDS00055">
    <property type="entry name" value="Pyruvoyl-Dependent_Histidine/A"/>
    <property type="match status" value="1"/>
</dbReference>
<evidence type="ECO:0000256" key="2">
    <source>
        <dbReference type="ARBA" id="ARBA00008611"/>
    </source>
</evidence>
<evidence type="ECO:0000313" key="9">
    <source>
        <dbReference type="EMBL" id="AMM40453.1"/>
    </source>
</evidence>
<dbReference type="RefSeq" id="WP_066060853.1">
    <property type="nucleotide sequence ID" value="NZ_CP013015.1"/>
</dbReference>
<gene>
    <name evidence="9" type="ORF">HS1_000647</name>
</gene>
<dbReference type="PIRSF" id="PIRSF005216">
    <property type="entry name" value="Pyruvoyl-dep_arg_deCO2ase"/>
    <property type="match status" value="1"/>
</dbReference>
<evidence type="ECO:0000313" key="10">
    <source>
        <dbReference type="Proteomes" id="UP000070560"/>
    </source>
</evidence>
<dbReference type="AlphaFoldDB" id="A0A7U4QJD7"/>
<name>A0A7U4QJD7_DESA2</name>
<evidence type="ECO:0000256" key="4">
    <source>
        <dbReference type="ARBA" id="ARBA00014727"/>
    </source>
</evidence>
<evidence type="ECO:0000256" key="6">
    <source>
        <dbReference type="ARBA" id="ARBA00023239"/>
    </source>
</evidence>
<dbReference type="InterPro" id="IPR002724">
    <property type="entry name" value="Pyruvoyl-dep_arg_deCO2ase"/>
</dbReference>
<reference evidence="9 10" key="1">
    <citation type="submission" date="2015-10" db="EMBL/GenBank/DDBJ databases">
        <title>Candidatus Desulfofervidus auxilii, a hydrogenotrophic sulfate-reducing bacterium involved in the thermophilic anaerobic oxidation of methane.</title>
        <authorList>
            <person name="Krukenberg V."/>
            <person name="Richter M."/>
            <person name="Wegener G."/>
        </authorList>
    </citation>
    <scope>NUCLEOTIDE SEQUENCE [LARGE SCALE GENOMIC DNA]</scope>
    <source>
        <strain evidence="9 10">HS1</strain>
    </source>
</reference>
<dbReference type="PANTHER" id="PTHR40438:SF1">
    <property type="entry name" value="PYRUVOYL-DEPENDENT ARGININE DECARBOXYLASE"/>
    <property type="match status" value="1"/>
</dbReference>
<keyword evidence="7" id="KW-0670">Pyruvate</keyword>
<comment type="catalytic activity">
    <reaction evidence="8">
        <text>L-arginine + H(+) = agmatine + CO2</text>
        <dbReference type="Rhea" id="RHEA:17641"/>
        <dbReference type="ChEBI" id="CHEBI:15378"/>
        <dbReference type="ChEBI" id="CHEBI:16526"/>
        <dbReference type="ChEBI" id="CHEBI:32682"/>
        <dbReference type="ChEBI" id="CHEBI:58145"/>
        <dbReference type="EC" id="4.1.1.19"/>
    </reaction>
</comment>